<dbReference type="AlphaFoldDB" id="A0A240EI46"/>
<reference evidence="2" key="1">
    <citation type="submission" date="2016-06" db="EMBL/GenBank/DDBJ databases">
        <authorList>
            <person name="Rodrigo-Torres L."/>
            <person name="Arahal R.D."/>
            <person name="Lucena T."/>
        </authorList>
    </citation>
    <scope>NUCLEOTIDE SEQUENCE [LARGE SCALE GENOMIC DNA]</scope>
    <source>
        <strain evidence="2">CECT8203</strain>
    </source>
</reference>
<proteinExistence type="predicted"/>
<dbReference type="EMBL" id="OANU01000015">
    <property type="protein sequence ID" value="SNX47903.1"/>
    <property type="molecule type" value="Genomic_DNA"/>
</dbReference>
<gene>
    <name evidence="1" type="ORF">VTH8203_01518</name>
</gene>
<dbReference type="RefSeq" id="WP_096993129.1">
    <property type="nucleotide sequence ID" value="NZ_JBHSII010000006.1"/>
</dbReference>
<keyword evidence="2" id="KW-1185">Reference proteome</keyword>
<accession>A0A240EI46</accession>
<dbReference type="Proteomes" id="UP000219336">
    <property type="component" value="Unassembled WGS sequence"/>
</dbReference>
<evidence type="ECO:0000313" key="2">
    <source>
        <dbReference type="Proteomes" id="UP000219336"/>
    </source>
</evidence>
<evidence type="ECO:0000313" key="1">
    <source>
        <dbReference type="EMBL" id="SNX47903.1"/>
    </source>
</evidence>
<sequence>MFINKAKNLDNILNNKEKGIVDTDQVDFSFQLHRNAAMFELDNQDAKPTTENYQEAACHIKETTGVVLSVEQVIRILNLFPSARIKLAVYKGCSDSEVRELVYEAACGFFAGSEAPTYGDGINMDRYIAHLQTQAKVMGYNVEKI</sequence>
<organism evidence="1 2">
    <name type="scientific">Vibrio thalassae</name>
    <dbReference type="NCBI Taxonomy" id="1243014"/>
    <lineage>
        <taxon>Bacteria</taxon>
        <taxon>Pseudomonadati</taxon>
        <taxon>Pseudomonadota</taxon>
        <taxon>Gammaproteobacteria</taxon>
        <taxon>Vibrionales</taxon>
        <taxon>Vibrionaceae</taxon>
        <taxon>Vibrio</taxon>
    </lineage>
</organism>
<protein>
    <submittedName>
        <fullName evidence="1">Uncharacterized protein</fullName>
    </submittedName>
</protein>
<name>A0A240EI46_9VIBR</name>